<comment type="caution">
    <text evidence="3">The sequence shown here is derived from an EMBL/GenBank/DDBJ whole genome shotgun (WGS) entry which is preliminary data.</text>
</comment>
<feature type="transmembrane region" description="Helical" evidence="2">
    <location>
        <begin position="51"/>
        <end position="68"/>
    </location>
</feature>
<dbReference type="PANTHER" id="PTHR38503:SF1">
    <property type="entry name" value="SMALL INTEGRAL MEMBRANE PROTEIN 1"/>
    <property type="match status" value="1"/>
</dbReference>
<protein>
    <submittedName>
        <fullName evidence="3">Uncharacterized protein</fullName>
    </submittedName>
</protein>
<keyword evidence="2" id="KW-1133">Transmembrane helix</keyword>
<dbReference type="PANTHER" id="PTHR38503">
    <property type="entry name" value="SMALL INTEGRAL MEMBRANE PROTEIN 1"/>
    <property type="match status" value="1"/>
</dbReference>
<proteinExistence type="predicted"/>
<evidence type="ECO:0000256" key="1">
    <source>
        <dbReference type="SAM" id="MobiDB-lite"/>
    </source>
</evidence>
<sequence length="85" mass="9543">MEPQDPSVQYSRRDEVSAGAVSSPEEASCWVRLSRKLSSGRLGLTMRMRGGLALLWVIFILGYFLQIVQSLENSHAPMDQSHRHA</sequence>
<feature type="compositionally biased region" description="Polar residues" evidence="1">
    <location>
        <begin position="1"/>
        <end position="10"/>
    </location>
</feature>
<keyword evidence="2" id="KW-0812">Transmembrane</keyword>
<evidence type="ECO:0000313" key="4">
    <source>
        <dbReference type="Proteomes" id="UP001177744"/>
    </source>
</evidence>
<accession>A0AA40HJB0</accession>
<name>A0AA40HJB0_CNENI</name>
<gene>
    <name evidence="3" type="ORF">QTO34_006870</name>
</gene>
<dbReference type="AlphaFoldDB" id="A0AA40HJB0"/>
<organism evidence="3 4">
    <name type="scientific">Cnephaeus nilssonii</name>
    <name type="common">Northern bat</name>
    <name type="synonym">Eptesicus nilssonii</name>
    <dbReference type="NCBI Taxonomy" id="3371016"/>
    <lineage>
        <taxon>Eukaryota</taxon>
        <taxon>Metazoa</taxon>
        <taxon>Chordata</taxon>
        <taxon>Craniata</taxon>
        <taxon>Vertebrata</taxon>
        <taxon>Euteleostomi</taxon>
        <taxon>Mammalia</taxon>
        <taxon>Eutheria</taxon>
        <taxon>Laurasiatheria</taxon>
        <taxon>Chiroptera</taxon>
        <taxon>Yangochiroptera</taxon>
        <taxon>Vespertilionidae</taxon>
        <taxon>Cnephaeus</taxon>
    </lineage>
</organism>
<keyword evidence="2" id="KW-0472">Membrane</keyword>
<evidence type="ECO:0000256" key="2">
    <source>
        <dbReference type="SAM" id="Phobius"/>
    </source>
</evidence>
<keyword evidence="4" id="KW-1185">Reference proteome</keyword>
<dbReference type="Pfam" id="PF15875">
    <property type="entry name" value="DUF4731"/>
    <property type="match status" value="1"/>
</dbReference>
<feature type="region of interest" description="Disordered" evidence="1">
    <location>
        <begin position="1"/>
        <end position="25"/>
    </location>
</feature>
<dbReference type="Proteomes" id="UP001177744">
    <property type="component" value="Unassembled WGS sequence"/>
</dbReference>
<dbReference type="EMBL" id="JAULJE010000018">
    <property type="protein sequence ID" value="KAK1332198.1"/>
    <property type="molecule type" value="Genomic_DNA"/>
</dbReference>
<evidence type="ECO:0000313" key="3">
    <source>
        <dbReference type="EMBL" id="KAK1332198.1"/>
    </source>
</evidence>
<dbReference type="InterPro" id="IPR031744">
    <property type="entry name" value="SMIM1"/>
</dbReference>
<reference evidence="3" key="1">
    <citation type="submission" date="2023-06" db="EMBL/GenBank/DDBJ databases">
        <title>Reference genome for the Northern bat (Eptesicus nilssonii), a most northern bat species.</title>
        <authorList>
            <person name="Laine V.N."/>
            <person name="Pulliainen A.T."/>
            <person name="Lilley T.M."/>
        </authorList>
    </citation>
    <scope>NUCLEOTIDE SEQUENCE</scope>
    <source>
        <strain evidence="3">BLF_Eptnil</strain>
        <tissue evidence="3">Kidney</tissue>
    </source>
</reference>